<comment type="caution">
    <text evidence="1">The sequence shown here is derived from an EMBL/GenBank/DDBJ whole genome shotgun (WGS) entry which is preliminary data.</text>
</comment>
<evidence type="ECO:0000313" key="1">
    <source>
        <dbReference type="EMBL" id="MCU7552711.1"/>
    </source>
</evidence>
<dbReference type="EMBL" id="JAOTIF010000042">
    <property type="protein sequence ID" value="MCU7552711.1"/>
    <property type="molecule type" value="Genomic_DNA"/>
</dbReference>
<name>A0A9X3BAG0_9BACT</name>
<reference evidence="1" key="1">
    <citation type="submission" date="2022-09" db="EMBL/GenBank/DDBJ databases">
        <authorList>
            <person name="Yuan C."/>
            <person name="Ke Z."/>
        </authorList>
    </citation>
    <scope>NUCLEOTIDE SEQUENCE</scope>
    <source>
        <strain evidence="1">LB-8</strain>
    </source>
</reference>
<organism evidence="1 2">
    <name type="scientific">Paraflavisolibacter caeni</name>
    <dbReference type="NCBI Taxonomy" id="2982496"/>
    <lineage>
        <taxon>Bacteria</taxon>
        <taxon>Pseudomonadati</taxon>
        <taxon>Bacteroidota</taxon>
        <taxon>Chitinophagia</taxon>
        <taxon>Chitinophagales</taxon>
        <taxon>Chitinophagaceae</taxon>
        <taxon>Paraflavisolibacter</taxon>
    </lineage>
</organism>
<accession>A0A9X3BAG0</accession>
<reference evidence="1" key="2">
    <citation type="submission" date="2023-04" db="EMBL/GenBank/DDBJ databases">
        <title>Paracnuella aquatica gen. nov., sp. nov., a member of the family Chitinophagaceae isolated from a hot spring.</title>
        <authorList>
            <person name="Wang C."/>
        </authorList>
    </citation>
    <scope>NUCLEOTIDE SEQUENCE</scope>
    <source>
        <strain evidence="1">LB-8</strain>
    </source>
</reference>
<keyword evidence="2" id="KW-1185">Reference proteome</keyword>
<evidence type="ECO:0000313" key="2">
    <source>
        <dbReference type="Proteomes" id="UP001155483"/>
    </source>
</evidence>
<dbReference type="AlphaFoldDB" id="A0A9X3BAG0"/>
<proteinExistence type="predicted"/>
<dbReference type="Proteomes" id="UP001155483">
    <property type="component" value="Unassembled WGS sequence"/>
</dbReference>
<gene>
    <name evidence="1" type="ORF">OCK74_26565</name>
</gene>
<protein>
    <submittedName>
        <fullName evidence="1">Uncharacterized protein</fullName>
    </submittedName>
</protein>
<dbReference type="RefSeq" id="WP_279300149.1">
    <property type="nucleotide sequence ID" value="NZ_JAOTIF010000042.1"/>
</dbReference>
<sequence>MPNTKIHIQLFPISPCIGSPQASLVDNAFSGKYESSCLADRAQMQDGLKNQYIKAFCVIGS</sequence>